<accession>A0AAN7REM0</accession>
<dbReference type="PANTHER" id="PTHR34371:SF6">
    <property type="entry name" value="MEMBRANE-ASSOCIATED KINASE REGULATOR 6"/>
    <property type="match status" value="1"/>
</dbReference>
<sequence length="275" mass="30636">MKLNSHIRILLESSEEEGRHDKMGLLSDHLREEDDQEVVEAATPKLRLSLHSLPKKPPELPGMLTPPIQTPASVPFRWEEAPGRPRPFCTGDSKPPIARCLELPPRLLKEAKVTSIPSPTTVLDGPYVGRSASNTWSHGIGGSFRSPDDGIKISEVKMDKVLFFGSNRWAPLKEKCEAPNGENDPFSFVEDGGSGGIFTGSTRLGEPKVKITRVKRRGSLFNLSHSKSHLWVSHKWLVCGTYIPEMIKEAGQLMMFLSSITAHKFDKIDLINFYL</sequence>
<dbReference type="EMBL" id="JAXQNO010000004">
    <property type="protein sequence ID" value="KAK4799445.1"/>
    <property type="molecule type" value="Genomic_DNA"/>
</dbReference>
<organism evidence="1 2">
    <name type="scientific">Trapa natans</name>
    <name type="common">Water chestnut</name>
    <dbReference type="NCBI Taxonomy" id="22666"/>
    <lineage>
        <taxon>Eukaryota</taxon>
        <taxon>Viridiplantae</taxon>
        <taxon>Streptophyta</taxon>
        <taxon>Embryophyta</taxon>
        <taxon>Tracheophyta</taxon>
        <taxon>Spermatophyta</taxon>
        <taxon>Magnoliopsida</taxon>
        <taxon>eudicotyledons</taxon>
        <taxon>Gunneridae</taxon>
        <taxon>Pentapetalae</taxon>
        <taxon>rosids</taxon>
        <taxon>malvids</taxon>
        <taxon>Myrtales</taxon>
        <taxon>Lythraceae</taxon>
        <taxon>Trapa</taxon>
    </lineage>
</organism>
<dbReference type="PANTHER" id="PTHR34371">
    <property type="entry name" value="OS01G0551000 PROTEIN"/>
    <property type="match status" value="1"/>
</dbReference>
<evidence type="ECO:0000313" key="1">
    <source>
        <dbReference type="EMBL" id="KAK4799445.1"/>
    </source>
</evidence>
<dbReference type="Proteomes" id="UP001346149">
    <property type="component" value="Unassembled WGS sequence"/>
</dbReference>
<evidence type="ECO:0000313" key="2">
    <source>
        <dbReference type="Proteomes" id="UP001346149"/>
    </source>
</evidence>
<name>A0AAN7REM0_TRANT</name>
<protein>
    <submittedName>
        <fullName evidence="1">Uncharacterized protein</fullName>
    </submittedName>
</protein>
<reference evidence="1 2" key="1">
    <citation type="journal article" date="2023" name="Hortic Res">
        <title>Pangenome of water caltrop reveals structural variations and asymmetric subgenome divergence after allopolyploidization.</title>
        <authorList>
            <person name="Zhang X."/>
            <person name="Chen Y."/>
            <person name="Wang L."/>
            <person name="Yuan Y."/>
            <person name="Fang M."/>
            <person name="Shi L."/>
            <person name="Lu R."/>
            <person name="Comes H.P."/>
            <person name="Ma Y."/>
            <person name="Chen Y."/>
            <person name="Huang G."/>
            <person name="Zhou Y."/>
            <person name="Zheng Z."/>
            <person name="Qiu Y."/>
        </authorList>
    </citation>
    <scope>NUCLEOTIDE SEQUENCE [LARGE SCALE GENOMIC DNA]</scope>
    <source>
        <strain evidence="1">F231</strain>
    </source>
</reference>
<dbReference type="InterPro" id="IPR007789">
    <property type="entry name" value="DUF688"/>
</dbReference>
<proteinExistence type="predicted"/>
<dbReference type="Pfam" id="PF05097">
    <property type="entry name" value="DUF688"/>
    <property type="match status" value="1"/>
</dbReference>
<dbReference type="AlphaFoldDB" id="A0AAN7REM0"/>
<keyword evidence="2" id="KW-1185">Reference proteome</keyword>
<comment type="caution">
    <text evidence="1">The sequence shown here is derived from an EMBL/GenBank/DDBJ whole genome shotgun (WGS) entry which is preliminary data.</text>
</comment>
<gene>
    <name evidence="1" type="ORF">SAY86_024810</name>
</gene>